<evidence type="ECO:0000313" key="3">
    <source>
        <dbReference type="Proteomes" id="UP001595923"/>
    </source>
</evidence>
<name>A0ABV9E4Y4_9ACTN</name>
<sequence>MSTPLATDLPREVTPDDQPEPLAGGLLAEWVLTLDAATLTGDEQLNLITRLETCKRWLEAAQLD</sequence>
<dbReference type="RefSeq" id="WP_378579916.1">
    <property type="nucleotide sequence ID" value="NZ_JBHSFQ010000044.1"/>
</dbReference>
<evidence type="ECO:0000256" key="1">
    <source>
        <dbReference type="SAM" id="MobiDB-lite"/>
    </source>
</evidence>
<keyword evidence="3" id="KW-1185">Reference proteome</keyword>
<comment type="caution">
    <text evidence="2">The sequence shown here is derived from an EMBL/GenBank/DDBJ whole genome shotgun (WGS) entry which is preliminary data.</text>
</comment>
<dbReference type="Proteomes" id="UP001595923">
    <property type="component" value="Unassembled WGS sequence"/>
</dbReference>
<organism evidence="2 3">
    <name type="scientific">Nocardiopsis mangrovi</name>
    <dbReference type="NCBI Taxonomy" id="1179818"/>
    <lineage>
        <taxon>Bacteria</taxon>
        <taxon>Bacillati</taxon>
        <taxon>Actinomycetota</taxon>
        <taxon>Actinomycetes</taxon>
        <taxon>Streptosporangiales</taxon>
        <taxon>Nocardiopsidaceae</taxon>
        <taxon>Nocardiopsis</taxon>
    </lineage>
</organism>
<accession>A0ABV9E4Y4</accession>
<evidence type="ECO:0000313" key="2">
    <source>
        <dbReference type="EMBL" id="MFC4565692.1"/>
    </source>
</evidence>
<dbReference type="EMBL" id="JBHSFQ010000044">
    <property type="protein sequence ID" value="MFC4565692.1"/>
    <property type="molecule type" value="Genomic_DNA"/>
</dbReference>
<protein>
    <recommendedName>
        <fullName evidence="4">Anti-sigma factor</fullName>
    </recommendedName>
</protein>
<proteinExistence type="predicted"/>
<gene>
    <name evidence="2" type="ORF">ACFO4E_27860</name>
</gene>
<feature type="non-terminal residue" evidence="2">
    <location>
        <position position="64"/>
    </location>
</feature>
<feature type="region of interest" description="Disordered" evidence="1">
    <location>
        <begin position="1"/>
        <end position="21"/>
    </location>
</feature>
<evidence type="ECO:0008006" key="4">
    <source>
        <dbReference type="Google" id="ProtNLM"/>
    </source>
</evidence>
<reference evidence="3" key="1">
    <citation type="journal article" date="2019" name="Int. J. Syst. Evol. Microbiol.">
        <title>The Global Catalogue of Microorganisms (GCM) 10K type strain sequencing project: providing services to taxonomists for standard genome sequencing and annotation.</title>
        <authorList>
            <consortium name="The Broad Institute Genomics Platform"/>
            <consortium name="The Broad Institute Genome Sequencing Center for Infectious Disease"/>
            <person name="Wu L."/>
            <person name="Ma J."/>
        </authorList>
    </citation>
    <scope>NUCLEOTIDE SEQUENCE [LARGE SCALE GENOMIC DNA]</scope>
    <source>
        <strain evidence="3">XZYJ18</strain>
    </source>
</reference>